<dbReference type="PRINTS" id="PR00113">
    <property type="entry name" value="ALKPHPHTASE"/>
</dbReference>
<evidence type="ECO:0000256" key="13">
    <source>
        <dbReference type="ARBA" id="ARBA00022833"/>
    </source>
</evidence>
<evidence type="ECO:0000256" key="23">
    <source>
        <dbReference type="ARBA" id="ARBA00048097"/>
    </source>
</evidence>
<dbReference type="PROSITE" id="PS00123">
    <property type="entry name" value="ALKALINE_PHOSPHATASE"/>
    <property type="match status" value="1"/>
</dbReference>
<evidence type="ECO:0000256" key="3">
    <source>
        <dbReference type="ARBA" id="ARBA00001947"/>
    </source>
</evidence>
<sequence length="517" mass="57078">MSVATITAGRIMKGQLQDKSGEETVLAMDKFHHAGLSKTYSVDRQVADSASTATAYLCGVKAMFYTLGLSGQARKDVCGSEKGNQVKSVLVDAYEDGKATGIVTTTRINHATPAGAYAHTASRKWYGDAQLSEDARKNGCRDIAQQFFDSSHMITVAMGGGRKYFQPNTTFDPEYSTEANTRLDGQDLISKWKQKQVENGQNAKYIWNKEQFDLVNPEKTDRLLGLFQPSDMQYEAERESDKAGEPSLAEMTQKSIEILRKNSNGYFLLVEGGRIDHGHHGNHVYKALRDTVAFDDAIEKAVQMTSDDDTLIIVTADHSHTFNLGGYTDRGTPIWGLVQWNGEVQLAHDGKPYTSVSYGNGEGYQGTGTYDEMGPHHRENLTGVATGDLNYRHQTSVPLKSESHGGDDVIILARGPMSHLFHGVHQQSYIAYAMRYAACIGSVRGHCEENPEGTSYQTNNFLGMELGRAQTSTALNVQFALLIILFTCVIIMGILLHKKNSRRGYIAQQQCEDGRQL</sequence>
<comment type="cofactor">
    <cofactor evidence="3">
        <name>Zn(2+)</name>
        <dbReference type="ChEBI" id="CHEBI:29105"/>
    </cofactor>
</comment>
<comment type="subcellular location">
    <subcellularLocation>
        <location evidence="4">Cell membrane</location>
        <topology evidence="4">Lipid-anchor</topology>
    </subcellularLocation>
    <subcellularLocation>
        <location evidence="22">Extracellular vesicle membrane</location>
        <topology evidence="22">Lipid-anchor</topology>
        <topology evidence="22">GPI-anchor</topology>
    </subcellularLocation>
</comment>
<comment type="catalytic activity">
    <reaction evidence="21">
        <text>AMP + H2O = adenosine + phosphate</text>
        <dbReference type="Rhea" id="RHEA:29375"/>
        <dbReference type="ChEBI" id="CHEBI:15377"/>
        <dbReference type="ChEBI" id="CHEBI:16335"/>
        <dbReference type="ChEBI" id="CHEBI:43474"/>
        <dbReference type="ChEBI" id="CHEBI:456215"/>
    </reaction>
    <physiologicalReaction direction="left-to-right" evidence="21">
        <dbReference type="Rhea" id="RHEA:29376"/>
    </physiologicalReaction>
</comment>
<keyword evidence="17" id="KW-1015">Disulfide bond</keyword>
<evidence type="ECO:0000256" key="4">
    <source>
        <dbReference type="ARBA" id="ARBA00004193"/>
    </source>
</evidence>
<evidence type="ECO:0000256" key="7">
    <source>
        <dbReference type="ARBA" id="ARBA00022475"/>
    </source>
</evidence>
<comment type="catalytic activity">
    <reaction evidence="25">
        <text>phosphoethanolamine + H2O = ethanolamine + phosphate</text>
        <dbReference type="Rhea" id="RHEA:16089"/>
        <dbReference type="ChEBI" id="CHEBI:15377"/>
        <dbReference type="ChEBI" id="CHEBI:43474"/>
        <dbReference type="ChEBI" id="CHEBI:57603"/>
        <dbReference type="ChEBI" id="CHEBI:58190"/>
    </reaction>
    <physiologicalReaction direction="left-to-right" evidence="25">
        <dbReference type="Rhea" id="RHEA:16090"/>
    </physiologicalReaction>
</comment>
<evidence type="ECO:0000256" key="22">
    <source>
        <dbReference type="ARBA" id="ARBA00037828"/>
    </source>
</evidence>
<evidence type="ECO:0000256" key="6">
    <source>
        <dbReference type="ARBA" id="ARBA00011738"/>
    </source>
</evidence>
<keyword evidence="12 29" id="KW-0378">Hydrolase</keyword>
<keyword evidence="16 30" id="KW-0472">Membrane</keyword>
<keyword evidence="30" id="KW-1133">Transmembrane helix</keyword>
<evidence type="ECO:0000256" key="19">
    <source>
        <dbReference type="ARBA" id="ARBA00023288"/>
    </source>
</evidence>
<dbReference type="EMBL" id="CAWYQH010000174">
    <property type="protein sequence ID" value="CAK8698631.1"/>
    <property type="molecule type" value="Genomic_DNA"/>
</dbReference>
<dbReference type="EC" id="3.1.3.1" evidence="29"/>
<protein>
    <recommendedName>
        <fullName evidence="29">Alkaline phosphatase</fullName>
        <ecNumber evidence="29">3.1.3.1</ecNumber>
    </recommendedName>
</protein>
<keyword evidence="18" id="KW-0325">Glycoprotein</keyword>
<evidence type="ECO:0000313" key="31">
    <source>
        <dbReference type="EMBL" id="CAK8698631.1"/>
    </source>
</evidence>
<evidence type="ECO:0000256" key="9">
    <source>
        <dbReference type="ARBA" id="ARBA00022591"/>
    </source>
</evidence>
<keyword evidence="19" id="KW-0449">Lipoprotein</keyword>
<evidence type="ECO:0000256" key="30">
    <source>
        <dbReference type="SAM" id="Phobius"/>
    </source>
</evidence>
<comment type="similarity">
    <text evidence="5 28">Belongs to the alkaline phosphatase family.</text>
</comment>
<evidence type="ECO:0000256" key="18">
    <source>
        <dbReference type="ARBA" id="ARBA00023180"/>
    </source>
</evidence>
<evidence type="ECO:0000256" key="14">
    <source>
        <dbReference type="ARBA" id="ARBA00022837"/>
    </source>
</evidence>
<dbReference type="PANTHER" id="PTHR11596:SF74">
    <property type="entry name" value="ALKALINE PHOSPHATASE, TISSUE-NONSPECIFIC ISOZYME"/>
    <property type="match status" value="1"/>
</dbReference>
<dbReference type="Pfam" id="PF00245">
    <property type="entry name" value="Alk_phosphatase"/>
    <property type="match status" value="1"/>
</dbReference>
<evidence type="ECO:0000256" key="24">
    <source>
        <dbReference type="ARBA" id="ARBA00048778"/>
    </source>
</evidence>
<comment type="subunit">
    <text evidence="6">Homodimer.</text>
</comment>
<evidence type="ECO:0000256" key="5">
    <source>
        <dbReference type="ARBA" id="ARBA00005984"/>
    </source>
</evidence>
<reference evidence="31 32" key="1">
    <citation type="submission" date="2024-02" db="EMBL/GenBank/DDBJ databases">
        <authorList>
            <person name="Daric V."/>
            <person name="Darras S."/>
        </authorList>
    </citation>
    <scope>NUCLEOTIDE SEQUENCE [LARGE SCALE GENOMIC DNA]</scope>
</reference>
<keyword evidence="13 29" id="KW-0862">Zinc</keyword>
<keyword evidence="9" id="KW-0091">Biomineralization</keyword>
<gene>
    <name evidence="31" type="ORF">CVLEPA_LOCUS32055</name>
</gene>
<dbReference type="SUPFAM" id="SSF53649">
    <property type="entry name" value="Alkaline phosphatase-like"/>
    <property type="match status" value="1"/>
</dbReference>
<evidence type="ECO:0000256" key="25">
    <source>
        <dbReference type="ARBA" id="ARBA00048929"/>
    </source>
</evidence>
<proteinExistence type="inferred from homology"/>
<keyword evidence="32" id="KW-1185">Reference proteome</keyword>
<evidence type="ECO:0000256" key="12">
    <source>
        <dbReference type="ARBA" id="ARBA00022801"/>
    </source>
</evidence>
<keyword evidence="7" id="KW-1003">Cell membrane</keyword>
<dbReference type="InterPro" id="IPR017850">
    <property type="entry name" value="Alkaline_phosphatase_core_sf"/>
</dbReference>
<evidence type="ECO:0000256" key="28">
    <source>
        <dbReference type="RuleBase" id="RU003946"/>
    </source>
</evidence>
<evidence type="ECO:0000256" key="26">
    <source>
        <dbReference type="ARBA" id="ARBA00049444"/>
    </source>
</evidence>
<comment type="catalytic activity">
    <reaction evidence="20">
        <text>a phosphate monoester + H2O = an alcohol + phosphate</text>
        <dbReference type="Rhea" id="RHEA:15017"/>
        <dbReference type="ChEBI" id="CHEBI:15377"/>
        <dbReference type="ChEBI" id="CHEBI:30879"/>
        <dbReference type="ChEBI" id="CHEBI:43474"/>
        <dbReference type="ChEBI" id="CHEBI:67140"/>
        <dbReference type="EC" id="3.1.3.1"/>
    </reaction>
    <physiologicalReaction direction="left-to-right" evidence="20">
        <dbReference type="Rhea" id="RHEA:15018"/>
    </physiologicalReaction>
</comment>
<evidence type="ECO:0000256" key="17">
    <source>
        <dbReference type="ARBA" id="ARBA00023157"/>
    </source>
</evidence>
<dbReference type="InterPro" id="IPR018299">
    <property type="entry name" value="Alkaline_phosphatase_AS"/>
</dbReference>
<evidence type="ECO:0000256" key="29">
    <source>
        <dbReference type="RuleBase" id="RU003947"/>
    </source>
</evidence>
<comment type="catalytic activity">
    <reaction evidence="23">
        <text>diphosphate + H2O = 2 phosphate + H(+)</text>
        <dbReference type="Rhea" id="RHEA:24576"/>
        <dbReference type="ChEBI" id="CHEBI:15377"/>
        <dbReference type="ChEBI" id="CHEBI:15378"/>
        <dbReference type="ChEBI" id="CHEBI:33019"/>
        <dbReference type="ChEBI" id="CHEBI:43474"/>
    </reaction>
    <physiologicalReaction direction="left-to-right" evidence="23">
        <dbReference type="Rhea" id="RHEA:24577"/>
    </physiologicalReaction>
</comment>
<keyword evidence="15 29" id="KW-0460">Magnesium</keyword>
<organism evidence="31 32">
    <name type="scientific">Clavelina lepadiformis</name>
    <name type="common">Light-bulb sea squirt</name>
    <name type="synonym">Ascidia lepadiformis</name>
    <dbReference type="NCBI Taxonomy" id="159417"/>
    <lineage>
        <taxon>Eukaryota</taxon>
        <taxon>Metazoa</taxon>
        <taxon>Chordata</taxon>
        <taxon>Tunicata</taxon>
        <taxon>Ascidiacea</taxon>
        <taxon>Aplousobranchia</taxon>
        <taxon>Clavelinidae</taxon>
        <taxon>Clavelina</taxon>
    </lineage>
</organism>
<evidence type="ECO:0000256" key="27">
    <source>
        <dbReference type="ARBA" id="ARBA00049526"/>
    </source>
</evidence>
<evidence type="ECO:0000256" key="2">
    <source>
        <dbReference type="ARBA" id="ARBA00001946"/>
    </source>
</evidence>
<comment type="caution">
    <text evidence="31">The sequence shown here is derived from an EMBL/GenBank/DDBJ whole genome shotgun (WGS) entry which is preliminary data.</text>
</comment>
<comment type="cofactor">
    <cofactor evidence="2">
        <name>Mg(2+)</name>
        <dbReference type="ChEBI" id="CHEBI:18420"/>
    </cofactor>
</comment>
<comment type="catalytic activity">
    <reaction evidence="24">
        <text>ATP + H2O = ADP + phosphate + H(+)</text>
        <dbReference type="Rhea" id="RHEA:13065"/>
        <dbReference type="ChEBI" id="CHEBI:15377"/>
        <dbReference type="ChEBI" id="CHEBI:15378"/>
        <dbReference type="ChEBI" id="CHEBI:30616"/>
        <dbReference type="ChEBI" id="CHEBI:43474"/>
        <dbReference type="ChEBI" id="CHEBI:456216"/>
    </reaction>
    <physiologicalReaction direction="left-to-right" evidence="24">
        <dbReference type="Rhea" id="RHEA:13066"/>
    </physiologicalReaction>
</comment>
<comment type="catalytic activity">
    <reaction evidence="26">
        <text>pyridoxal 5'-phosphate + H2O = pyridoxal + phosphate</text>
        <dbReference type="Rhea" id="RHEA:20533"/>
        <dbReference type="ChEBI" id="CHEBI:15377"/>
        <dbReference type="ChEBI" id="CHEBI:17310"/>
        <dbReference type="ChEBI" id="CHEBI:43474"/>
        <dbReference type="ChEBI" id="CHEBI:597326"/>
    </reaction>
    <physiologicalReaction direction="left-to-right" evidence="26">
        <dbReference type="Rhea" id="RHEA:20534"/>
    </physiologicalReaction>
</comment>
<evidence type="ECO:0000256" key="15">
    <source>
        <dbReference type="ARBA" id="ARBA00022842"/>
    </source>
</evidence>
<comment type="cofactor">
    <cofactor evidence="1">
        <name>Ca(2+)</name>
        <dbReference type="ChEBI" id="CHEBI:29108"/>
    </cofactor>
</comment>
<dbReference type="SMART" id="SM00098">
    <property type="entry name" value="alkPPc"/>
    <property type="match status" value="1"/>
</dbReference>
<evidence type="ECO:0000256" key="16">
    <source>
        <dbReference type="ARBA" id="ARBA00023136"/>
    </source>
</evidence>
<dbReference type="Proteomes" id="UP001642483">
    <property type="component" value="Unassembled WGS sequence"/>
</dbReference>
<comment type="catalytic activity">
    <reaction evidence="27">
        <text>ADP + H2O = AMP + phosphate + H(+)</text>
        <dbReference type="Rhea" id="RHEA:61436"/>
        <dbReference type="ChEBI" id="CHEBI:15377"/>
        <dbReference type="ChEBI" id="CHEBI:15378"/>
        <dbReference type="ChEBI" id="CHEBI:43474"/>
        <dbReference type="ChEBI" id="CHEBI:456215"/>
        <dbReference type="ChEBI" id="CHEBI:456216"/>
    </reaction>
    <physiologicalReaction direction="left-to-right" evidence="27">
        <dbReference type="Rhea" id="RHEA:61437"/>
    </physiologicalReaction>
</comment>
<accession>A0ABP0H3Q8</accession>
<keyword evidence="30" id="KW-0812">Transmembrane</keyword>
<keyword evidence="11" id="KW-0732">Signal</keyword>
<dbReference type="Gene3D" id="3.40.720.10">
    <property type="entry name" value="Alkaline Phosphatase, subunit A"/>
    <property type="match status" value="1"/>
</dbReference>
<evidence type="ECO:0000256" key="20">
    <source>
        <dbReference type="ARBA" id="ARBA00036105"/>
    </source>
</evidence>
<evidence type="ECO:0000256" key="21">
    <source>
        <dbReference type="ARBA" id="ARBA00036923"/>
    </source>
</evidence>
<keyword evidence="10" id="KW-0479">Metal-binding</keyword>
<dbReference type="InterPro" id="IPR001952">
    <property type="entry name" value="Alkaline_phosphatase"/>
</dbReference>
<keyword evidence="14" id="KW-0106">Calcium</keyword>
<evidence type="ECO:0000256" key="10">
    <source>
        <dbReference type="ARBA" id="ARBA00022723"/>
    </source>
</evidence>
<evidence type="ECO:0000256" key="1">
    <source>
        <dbReference type="ARBA" id="ARBA00001913"/>
    </source>
</evidence>
<name>A0ABP0H3Q8_CLALP</name>
<dbReference type="CDD" id="cd16012">
    <property type="entry name" value="ALP"/>
    <property type="match status" value="1"/>
</dbReference>
<keyword evidence="8" id="KW-0597">Phosphoprotein</keyword>
<evidence type="ECO:0000256" key="11">
    <source>
        <dbReference type="ARBA" id="ARBA00022729"/>
    </source>
</evidence>
<feature type="transmembrane region" description="Helical" evidence="30">
    <location>
        <begin position="477"/>
        <end position="496"/>
    </location>
</feature>
<evidence type="ECO:0000313" key="32">
    <source>
        <dbReference type="Proteomes" id="UP001642483"/>
    </source>
</evidence>
<evidence type="ECO:0000256" key="8">
    <source>
        <dbReference type="ARBA" id="ARBA00022553"/>
    </source>
</evidence>
<dbReference type="PANTHER" id="PTHR11596">
    <property type="entry name" value="ALKALINE PHOSPHATASE"/>
    <property type="match status" value="1"/>
</dbReference>